<protein>
    <submittedName>
        <fullName evidence="1">Uncharacterized protein</fullName>
    </submittedName>
</protein>
<evidence type="ECO:0000313" key="1">
    <source>
        <dbReference type="EMBL" id="GIY55022.1"/>
    </source>
</evidence>
<keyword evidence="2" id="KW-1185">Reference proteome</keyword>
<name>A0AAV4UB93_9ARAC</name>
<comment type="caution">
    <text evidence="1">The sequence shown here is derived from an EMBL/GenBank/DDBJ whole genome shotgun (WGS) entry which is preliminary data.</text>
</comment>
<accession>A0AAV4UB93</accession>
<dbReference type="Proteomes" id="UP001054837">
    <property type="component" value="Unassembled WGS sequence"/>
</dbReference>
<dbReference type="EMBL" id="BPLQ01011025">
    <property type="protein sequence ID" value="GIY55022.1"/>
    <property type="molecule type" value="Genomic_DNA"/>
</dbReference>
<evidence type="ECO:0000313" key="2">
    <source>
        <dbReference type="Proteomes" id="UP001054837"/>
    </source>
</evidence>
<reference evidence="1 2" key="1">
    <citation type="submission" date="2021-06" db="EMBL/GenBank/DDBJ databases">
        <title>Caerostris darwini draft genome.</title>
        <authorList>
            <person name="Kono N."/>
            <person name="Arakawa K."/>
        </authorList>
    </citation>
    <scope>NUCLEOTIDE SEQUENCE [LARGE SCALE GENOMIC DNA]</scope>
</reference>
<sequence>MATFSLDVVTPSGGHYTNRGNNSKAECISMFWLSVDFTDGCDYDDEGCSKCPRNDFLCRGYLMEVGWLLFGFLELLSRKGSHLRQKKCYLHRAERNMKTNKTDIIMNAAISKVNHRRPFGLRISVYSQSVRLMKIVRGCGGGGGEGMK</sequence>
<gene>
    <name evidence="1" type="ORF">CDAR_254501</name>
</gene>
<dbReference type="AlphaFoldDB" id="A0AAV4UB93"/>
<organism evidence="1 2">
    <name type="scientific">Caerostris darwini</name>
    <dbReference type="NCBI Taxonomy" id="1538125"/>
    <lineage>
        <taxon>Eukaryota</taxon>
        <taxon>Metazoa</taxon>
        <taxon>Ecdysozoa</taxon>
        <taxon>Arthropoda</taxon>
        <taxon>Chelicerata</taxon>
        <taxon>Arachnida</taxon>
        <taxon>Araneae</taxon>
        <taxon>Araneomorphae</taxon>
        <taxon>Entelegynae</taxon>
        <taxon>Araneoidea</taxon>
        <taxon>Araneidae</taxon>
        <taxon>Caerostris</taxon>
    </lineage>
</organism>
<proteinExistence type="predicted"/>